<dbReference type="Proteomes" id="UP001454489">
    <property type="component" value="Unassembled WGS sequence"/>
</dbReference>
<evidence type="ECO:0000256" key="1">
    <source>
        <dbReference type="SAM" id="Phobius"/>
    </source>
</evidence>
<reference evidence="2 3" key="1">
    <citation type="submission" date="2024-03" db="EMBL/GenBank/DDBJ databases">
        <title>Human intestinal bacterial collection.</title>
        <authorList>
            <person name="Pauvert C."/>
            <person name="Hitch T.C.A."/>
            <person name="Clavel T."/>
        </authorList>
    </citation>
    <scope>NUCLEOTIDE SEQUENCE [LARGE SCALE GENOMIC DNA]</scope>
    <source>
        <strain evidence="2 3">CLA-AA-H185</strain>
    </source>
</reference>
<dbReference type="RefSeq" id="WP_353530907.1">
    <property type="nucleotide sequence ID" value="NZ_JBBMEX010000007.1"/>
</dbReference>
<protein>
    <recommendedName>
        <fullName evidence="4">DUF4013 domain-containing protein</fullName>
    </recommendedName>
</protein>
<proteinExistence type="predicted"/>
<evidence type="ECO:0000313" key="2">
    <source>
        <dbReference type="EMBL" id="MEQ2557917.1"/>
    </source>
</evidence>
<keyword evidence="3" id="KW-1185">Reference proteome</keyword>
<comment type="caution">
    <text evidence="2">The sequence shown here is derived from an EMBL/GenBank/DDBJ whole genome shotgun (WGS) entry which is preliminary data.</text>
</comment>
<keyword evidence="1" id="KW-0472">Membrane</keyword>
<feature type="transmembrane region" description="Helical" evidence="1">
    <location>
        <begin position="176"/>
        <end position="195"/>
    </location>
</feature>
<evidence type="ECO:0008006" key="4">
    <source>
        <dbReference type="Google" id="ProtNLM"/>
    </source>
</evidence>
<accession>A0ABV1HFS8</accession>
<name>A0ABV1HFS8_9FIRM</name>
<organism evidence="2 3">
    <name type="scientific">Maccoyibacter intestinihominis</name>
    <dbReference type="NCBI Taxonomy" id="3133499"/>
    <lineage>
        <taxon>Bacteria</taxon>
        <taxon>Bacillati</taxon>
        <taxon>Bacillota</taxon>
        <taxon>Clostridia</taxon>
        <taxon>Lachnospirales</taxon>
        <taxon>Lachnospiraceae</taxon>
        <taxon>Maccoyibacter</taxon>
    </lineage>
</organism>
<dbReference type="EMBL" id="JBBMEX010000007">
    <property type="protein sequence ID" value="MEQ2557917.1"/>
    <property type="molecule type" value="Genomic_DNA"/>
</dbReference>
<feature type="transmembrane region" description="Helical" evidence="1">
    <location>
        <begin position="71"/>
        <end position="92"/>
    </location>
</feature>
<feature type="transmembrane region" description="Helical" evidence="1">
    <location>
        <begin position="119"/>
        <end position="142"/>
    </location>
</feature>
<feature type="transmembrane region" description="Helical" evidence="1">
    <location>
        <begin position="293"/>
        <end position="310"/>
    </location>
</feature>
<feature type="transmembrane region" description="Helical" evidence="1">
    <location>
        <begin position="6"/>
        <end position="37"/>
    </location>
</feature>
<keyword evidence="1" id="KW-0812">Transmembrane</keyword>
<feature type="transmembrane region" description="Helical" evidence="1">
    <location>
        <begin position="201"/>
        <end position="228"/>
    </location>
</feature>
<feature type="transmembrane region" description="Helical" evidence="1">
    <location>
        <begin position="249"/>
        <end position="273"/>
    </location>
</feature>
<gene>
    <name evidence="2" type="ORF">WMO43_08555</name>
</gene>
<sequence length="314" mass="34978">MYWIIPLLLAFLCTLINPYIGLVGILYIGEIVVYWFFDENAEKAADFASGYVEKTDAKYYEVLKKAGKGCLNFWCGLAVLFFVLMTMISVIVETVASGTMLGGPTTLTPFLIGSKENRAAYGVALLMISILLHIVALVMIFLRKKYFLEKPKDIKPLKTLVLKEENPVNRLENIRIGIGGIPVVLILAAGVFGMMNEYFGWLSFLLHAAYLIGIGVMTVVIGGIFRFAQKNETIKKGVQYFVNYVTDGAPYYHFIIGGMWIVTAFLVILQLLLGLGYKNDIFMMFGLHRGTSAMVISCLLELAAATWVSIKKNQ</sequence>
<keyword evidence="1" id="KW-1133">Transmembrane helix</keyword>
<evidence type="ECO:0000313" key="3">
    <source>
        <dbReference type="Proteomes" id="UP001454489"/>
    </source>
</evidence>